<dbReference type="Gene3D" id="1.10.4030.10">
    <property type="entry name" value="Porin chaperone SurA, peptide-binding domain"/>
    <property type="match status" value="1"/>
</dbReference>
<evidence type="ECO:0000256" key="4">
    <source>
        <dbReference type="ARBA" id="ARBA00022475"/>
    </source>
</evidence>
<protein>
    <recommendedName>
        <fullName evidence="11">Foldase protein PrsA</fullName>
        <ecNumber evidence="11">5.2.1.8</ecNumber>
    </recommendedName>
</protein>
<dbReference type="EC" id="5.2.1.8" evidence="11"/>
<evidence type="ECO:0000259" key="13">
    <source>
        <dbReference type="Pfam" id="PF13145"/>
    </source>
</evidence>
<evidence type="ECO:0000256" key="9">
    <source>
        <dbReference type="ARBA" id="ARBA00023235"/>
    </source>
</evidence>
<dbReference type="Proteomes" id="UP000663608">
    <property type="component" value="Chromosome"/>
</dbReference>
<dbReference type="Pfam" id="PF13145">
    <property type="entry name" value="Rotamase_2"/>
    <property type="match status" value="1"/>
</dbReference>
<dbReference type="PANTHER" id="PTHR47245:SF1">
    <property type="entry name" value="FOLDASE PROTEIN PRSA"/>
    <property type="match status" value="1"/>
</dbReference>
<organism evidence="14 15">
    <name type="scientific">Lactococcus taiwanensis</name>
    <dbReference type="NCBI Taxonomy" id="1151742"/>
    <lineage>
        <taxon>Bacteria</taxon>
        <taxon>Bacillati</taxon>
        <taxon>Bacillota</taxon>
        <taxon>Bacilli</taxon>
        <taxon>Lactobacillales</taxon>
        <taxon>Streptococcaceae</taxon>
        <taxon>Lactococcus</taxon>
    </lineage>
</organism>
<keyword evidence="8 11" id="KW-0564">Palmitate</keyword>
<evidence type="ECO:0000256" key="6">
    <source>
        <dbReference type="ARBA" id="ARBA00023110"/>
    </source>
</evidence>
<keyword evidence="9 11" id="KW-0413">Isomerase</keyword>
<name>A0AA45KFI8_9LACT</name>
<evidence type="ECO:0000256" key="7">
    <source>
        <dbReference type="ARBA" id="ARBA00023136"/>
    </source>
</evidence>
<dbReference type="PROSITE" id="PS51257">
    <property type="entry name" value="PROKAR_LIPOPROTEIN"/>
    <property type="match status" value="1"/>
</dbReference>
<evidence type="ECO:0000256" key="2">
    <source>
        <dbReference type="ARBA" id="ARBA00004193"/>
    </source>
</evidence>
<evidence type="ECO:0000313" key="14">
    <source>
        <dbReference type="EMBL" id="QSE76420.1"/>
    </source>
</evidence>
<dbReference type="InterPro" id="IPR000297">
    <property type="entry name" value="PPIase_PpiC"/>
</dbReference>
<comment type="similarity">
    <text evidence="3 11">Belongs to the PrsA family.</text>
</comment>
<comment type="catalytic activity">
    <reaction evidence="1 11">
        <text>[protein]-peptidylproline (omega=180) = [protein]-peptidylproline (omega=0)</text>
        <dbReference type="Rhea" id="RHEA:16237"/>
        <dbReference type="Rhea" id="RHEA-COMP:10747"/>
        <dbReference type="Rhea" id="RHEA-COMP:10748"/>
        <dbReference type="ChEBI" id="CHEBI:83833"/>
        <dbReference type="ChEBI" id="CHEBI:83834"/>
        <dbReference type="EC" id="5.2.1.8"/>
    </reaction>
</comment>
<keyword evidence="10 11" id="KW-0449">Lipoprotein</keyword>
<proteinExistence type="inferred from homology"/>
<dbReference type="RefSeq" id="WP_200407373.1">
    <property type="nucleotide sequence ID" value="NZ_BNDT01000004.1"/>
</dbReference>
<dbReference type="GO" id="GO:0005886">
    <property type="term" value="C:plasma membrane"/>
    <property type="evidence" value="ECO:0007669"/>
    <property type="project" value="UniProtKB-SubCell"/>
</dbReference>
<keyword evidence="4 11" id="KW-1003">Cell membrane</keyword>
<evidence type="ECO:0000256" key="5">
    <source>
        <dbReference type="ARBA" id="ARBA00022729"/>
    </source>
</evidence>
<sequence length="309" mass="33961">MKLKKLGLVMATVFAGAALVTLSGCSNDDSASKDIITMKGDTIRVSDLYKEAKQFPSMPTTTLLQNMTFDKIFAKDFGKEVTDKDVSKQVKEIKTQYGDQFSSVLQQQGLTEASFTPYMRTQMLEQAAIDHEIKSTQYTKANLEAAWKTYHPDVTAYVVAETSKDAADKALAAAKKDDAGKASFEKTNASSKVTFNSTSTTVPSEVQTAAFKLKNGEFSNVIEATNSSTGASSYYIVEMVKTSDKGKDMNKYKKELQSVIKSEKEQDTTYVSSVIAKYLKKYNVTVKEEAFSTLFSQFTQTSSTSSSSK</sequence>
<evidence type="ECO:0000256" key="11">
    <source>
        <dbReference type="HAMAP-Rule" id="MF_01145"/>
    </source>
</evidence>
<reference evidence="14 15" key="1">
    <citation type="submission" date="2021-02" db="EMBL/GenBank/DDBJ databases">
        <title>Complete genome sequence of Lactococcus lactis strain K_LL004.</title>
        <authorList>
            <person name="Kim H.B."/>
        </authorList>
    </citation>
    <scope>NUCLEOTIDE SEQUENCE [LARGE SCALE GENOMIC DNA]</scope>
    <source>
        <strain evidence="14 15">K_LL004</strain>
    </source>
</reference>
<feature type="chain" id="PRO_5041307386" description="Foldase protein PrsA" evidence="12">
    <location>
        <begin position="18"/>
        <end position="309"/>
    </location>
</feature>
<dbReference type="InterPro" id="IPR023059">
    <property type="entry name" value="Foldase_PrsA"/>
</dbReference>
<evidence type="ECO:0000256" key="8">
    <source>
        <dbReference type="ARBA" id="ARBA00023139"/>
    </source>
</evidence>
<dbReference type="SUPFAM" id="SSF109998">
    <property type="entry name" value="Triger factor/SurA peptide-binding domain-like"/>
    <property type="match status" value="1"/>
</dbReference>
<evidence type="ECO:0000313" key="15">
    <source>
        <dbReference type="Proteomes" id="UP000663608"/>
    </source>
</evidence>
<dbReference type="PANTHER" id="PTHR47245">
    <property type="entry name" value="PEPTIDYLPROLYL ISOMERASE"/>
    <property type="match status" value="1"/>
</dbReference>
<dbReference type="GO" id="GO:0003755">
    <property type="term" value="F:peptidyl-prolyl cis-trans isomerase activity"/>
    <property type="evidence" value="ECO:0007669"/>
    <property type="project" value="UniProtKB-UniRule"/>
</dbReference>
<dbReference type="HAMAP" id="MF_01145">
    <property type="entry name" value="Foldase_PrsA"/>
    <property type="match status" value="1"/>
</dbReference>
<evidence type="ECO:0000256" key="12">
    <source>
        <dbReference type="SAM" id="SignalP"/>
    </source>
</evidence>
<evidence type="ECO:0000256" key="1">
    <source>
        <dbReference type="ARBA" id="ARBA00000971"/>
    </source>
</evidence>
<comment type="subcellular location">
    <subcellularLocation>
        <location evidence="2 11">Cell membrane</location>
        <topology evidence="2 11">Lipid-anchor</topology>
    </subcellularLocation>
</comment>
<dbReference type="KEGG" id="lti:JW886_08135"/>
<dbReference type="EMBL" id="CP070872">
    <property type="protein sequence ID" value="QSE76420.1"/>
    <property type="molecule type" value="Genomic_DNA"/>
</dbReference>
<keyword evidence="5 11" id="KW-0732">Signal</keyword>
<keyword evidence="7 11" id="KW-0472">Membrane</keyword>
<feature type="domain" description="PpiC" evidence="13">
    <location>
        <begin position="158"/>
        <end position="237"/>
    </location>
</feature>
<feature type="signal peptide" evidence="12">
    <location>
        <begin position="1"/>
        <end position="17"/>
    </location>
</feature>
<evidence type="ECO:0000256" key="10">
    <source>
        <dbReference type="ARBA" id="ARBA00023288"/>
    </source>
</evidence>
<keyword evidence="15" id="KW-1185">Reference proteome</keyword>
<keyword evidence="6 11" id="KW-0697">Rotamase</keyword>
<dbReference type="GO" id="GO:0006457">
    <property type="term" value="P:protein folding"/>
    <property type="evidence" value="ECO:0007669"/>
    <property type="project" value="UniProtKB-UniRule"/>
</dbReference>
<gene>
    <name evidence="11" type="primary">prsA</name>
    <name evidence="14" type="ORF">JW886_08135</name>
</gene>
<accession>A0AA45KFI8</accession>
<evidence type="ECO:0000256" key="3">
    <source>
        <dbReference type="ARBA" id="ARBA00006071"/>
    </source>
</evidence>
<dbReference type="AlphaFoldDB" id="A0AA45KFI8"/>
<comment type="function">
    <text evidence="11">Plays a major role in protein secretion by helping the post-translocational extracellular folding of several secreted proteins.</text>
</comment>
<dbReference type="InterPro" id="IPR050245">
    <property type="entry name" value="PrsA_foldase"/>
</dbReference>
<dbReference type="InterPro" id="IPR027304">
    <property type="entry name" value="Trigger_fact/SurA_dom_sf"/>
</dbReference>